<organism evidence="1 2">
    <name type="scientific">Streptomyces camponoticapitis</name>
    <dbReference type="NCBI Taxonomy" id="1616125"/>
    <lineage>
        <taxon>Bacteria</taxon>
        <taxon>Bacillati</taxon>
        <taxon>Actinomycetota</taxon>
        <taxon>Actinomycetes</taxon>
        <taxon>Kitasatosporales</taxon>
        <taxon>Streptomycetaceae</taxon>
        <taxon>Streptomyces</taxon>
    </lineage>
</organism>
<proteinExistence type="predicted"/>
<evidence type="ECO:0000313" key="2">
    <source>
        <dbReference type="Proteomes" id="UP000660265"/>
    </source>
</evidence>
<name>A0ABQ2E392_9ACTN</name>
<comment type="caution">
    <text evidence="1">The sequence shown here is derived from an EMBL/GenBank/DDBJ whole genome shotgun (WGS) entry which is preliminary data.</text>
</comment>
<keyword evidence="2" id="KW-1185">Reference proteome</keyword>
<evidence type="ECO:0000313" key="1">
    <source>
        <dbReference type="EMBL" id="GGJ81925.1"/>
    </source>
</evidence>
<gene>
    <name evidence="1" type="ORF">GCM10011583_11740</name>
</gene>
<sequence length="103" mass="11305">MPERTDHSWIDTALHKMLTEPSWPARLLCSTAACLENGQPFMVLDIQTLSDAEEAAKEQVLADLPDIVAQEAEDLASLAMPMLRPRETGGEYALRLRAIAGTV</sequence>
<protein>
    <submittedName>
        <fullName evidence="1">Uncharacterized protein</fullName>
    </submittedName>
</protein>
<reference evidence="2" key="1">
    <citation type="journal article" date="2019" name="Int. J. Syst. Evol. Microbiol.">
        <title>The Global Catalogue of Microorganisms (GCM) 10K type strain sequencing project: providing services to taxonomists for standard genome sequencing and annotation.</title>
        <authorList>
            <consortium name="The Broad Institute Genomics Platform"/>
            <consortium name="The Broad Institute Genome Sequencing Center for Infectious Disease"/>
            <person name="Wu L."/>
            <person name="Ma J."/>
        </authorList>
    </citation>
    <scope>NUCLEOTIDE SEQUENCE [LARGE SCALE GENOMIC DNA]</scope>
    <source>
        <strain evidence="2">CGMCC 4.7275</strain>
    </source>
</reference>
<dbReference type="Proteomes" id="UP000660265">
    <property type="component" value="Unassembled WGS sequence"/>
</dbReference>
<dbReference type="RefSeq" id="WP_189106214.1">
    <property type="nucleotide sequence ID" value="NZ_BMMV01000003.1"/>
</dbReference>
<dbReference type="EMBL" id="BMMV01000003">
    <property type="protein sequence ID" value="GGJ81925.1"/>
    <property type="molecule type" value="Genomic_DNA"/>
</dbReference>
<accession>A0ABQ2E392</accession>